<sequence length="105" mass="11519">MDTSRHDNRANGRRRRKGGGGRRMAHGPRSPHPHIPLTDEGTPAAIPDAPPVSPVVFVSAESRERYPWVPARVIAGSVWRGPGHERVRVDENGHAAPWKTVQRAG</sequence>
<keyword evidence="3" id="KW-1185">Reference proteome</keyword>
<feature type="region of interest" description="Disordered" evidence="1">
    <location>
        <begin position="1"/>
        <end position="49"/>
    </location>
</feature>
<feature type="compositionally biased region" description="Basic residues" evidence="1">
    <location>
        <begin position="11"/>
        <end position="32"/>
    </location>
</feature>
<reference evidence="2" key="1">
    <citation type="submission" date="2009-01" db="EMBL/GenBank/DDBJ databases">
        <title>Complete sequence of Anaeromyxobacter dehalogenans 2CP-1.</title>
        <authorList>
            <consortium name="US DOE Joint Genome Institute"/>
            <person name="Lucas S."/>
            <person name="Copeland A."/>
            <person name="Lapidus A."/>
            <person name="Glavina del Rio T."/>
            <person name="Dalin E."/>
            <person name="Tice H."/>
            <person name="Bruce D."/>
            <person name="Goodwin L."/>
            <person name="Pitluck S."/>
            <person name="Saunders E."/>
            <person name="Brettin T."/>
            <person name="Detter J.C."/>
            <person name="Han C."/>
            <person name="Larimer F."/>
            <person name="Land M."/>
            <person name="Hauser L."/>
            <person name="Kyrpides N."/>
            <person name="Ovchinnikova G."/>
            <person name="Beliaev A.S."/>
            <person name="Richardson P."/>
        </authorList>
    </citation>
    <scope>NUCLEOTIDE SEQUENCE</scope>
    <source>
        <strain evidence="2">2CP-1</strain>
    </source>
</reference>
<evidence type="ECO:0000256" key="1">
    <source>
        <dbReference type="SAM" id="MobiDB-lite"/>
    </source>
</evidence>
<protein>
    <submittedName>
        <fullName evidence="2">Uncharacterized protein</fullName>
    </submittedName>
</protein>
<dbReference type="KEGG" id="acp:A2cp1_3142"/>
<evidence type="ECO:0000313" key="3">
    <source>
        <dbReference type="Proteomes" id="UP000007089"/>
    </source>
</evidence>
<evidence type="ECO:0000313" key="2">
    <source>
        <dbReference type="EMBL" id="ACL66477.1"/>
    </source>
</evidence>
<dbReference type="AlphaFoldDB" id="B8JG74"/>
<proteinExistence type="predicted"/>
<dbReference type="EMBL" id="CP001359">
    <property type="protein sequence ID" value="ACL66477.1"/>
    <property type="molecule type" value="Genomic_DNA"/>
</dbReference>
<accession>B8JG74</accession>
<organism evidence="2 3">
    <name type="scientific">Anaeromyxobacter dehalogenans (strain ATCC BAA-258 / DSM 21875 / 2CP-1)</name>
    <dbReference type="NCBI Taxonomy" id="455488"/>
    <lineage>
        <taxon>Bacteria</taxon>
        <taxon>Pseudomonadati</taxon>
        <taxon>Myxococcota</taxon>
        <taxon>Myxococcia</taxon>
        <taxon>Myxococcales</taxon>
        <taxon>Cystobacterineae</taxon>
        <taxon>Anaeromyxobacteraceae</taxon>
        <taxon>Anaeromyxobacter</taxon>
    </lineage>
</organism>
<gene>
    <name evidence="2" type="ordered locus">A2cp1_3142</name>
</gene>
<dbReference type="Proteomes" id="UP000007089">
    <property type="component" value="Chromosome"/>
</dbReference>
<name>B8JG74_ANAD2</name>
<dbReference type="HOGENOM" id="CLU_2230845_0_0_7"/>
<dbReference type="RefSeq" id="WP_012634198.1">
    <property type="nucleotide sequence ID" value="NC_011891.1"/>
</dbReference>
<feature type="compositionally biased region" description="Basic and acidic residues" evidence="1">
    <location>
        <begin position="1"/>
        <end position="10"/>
    </location>
</feature>